<feature type="compositionally biased region" description="Low complexity" evidence="1">
    <location>
        <begin position="118"/>
        <end position="129"/>
    </location>
</feature>
<evidence type="ECO:0000313" key="3">
    <source>
        <dbReference type="Proteomes" id="UP001215598"/>
    </source>
</evidence>
<reference evidence="2" key="1">
    <citation type="submission" date="2023-03" db="EMBL/GenBank/DDBJ databases">
        <title>Massive genome expansion in bonnet fungi (Mycena s.s.) driven by repeated elements and novel gene families across ecological guilds.</title>
        <authorList>
            <consortium name="Lawrence Berkeley National Laboratory"/>
            <person name="Harder C.B."/>
            <person name="Miyauchi S."/>
            <person name="Viragh M."/>
            <person name="Kuo A."/>
            <person name="Thoen E."/>
            <person name="Andreopoulos B."/>
            <person name="Lu D."/>
            <person name="Skrede I."/>
            <person name="Drula E."/>
            <person name="Henrissat B."/>
            <person name="Morin E."/>
            <person name="Kohler A."/>
            <person name="Barry K."/>
            <person name="LaButti K."/>
            <person name="Morin E."/>
            <person name="Salamov A."/>
            <person name="Lipzen A."/>
            <person name="Mereny Z."/>
            <person name="Hegedus B."/>
            <person name="Baldrian P."/>
            <person name="Stursova M."/>
            <person name="Weitz H."/>
            <person name="Taylor A."/>
            <person name="Grigoriev I.V."/>
            <person name="Nagy L.G."/>
            <person name="Martin F."/>
            <person name="Kauserud H."/>
        </authorList>
    </citation>
    <scope>NUCLEOTIDE SEQUENCE</scope>
    <source>
        <strain evidence="2">CBHHK182m</strain>
    </source>
</reference>
<evidence type="ECO:0000256" key="1">
    <source>
        <dbReference type="SAM" id="MobiDB-lite"/>
    </source>
</evidence>
<protein>
    <submittedName>
        <fullName evidence="2">Uncharacterized protein</fullName>
    </submittedName>
</protein>
<feature type="compositionally biased region" description="Polar residues" evidence="1">
    <location>
        <begin position="130"/>
        <end position="143"/>
    </location>
</feature>
<feature type="region of interest" description="Disordered" evidence="1">
    <location>
        <begin position="244"/>
        <end position="272"/>
    </location>
</feature>
<dbReference type="Proteomes" id="UP001215598">
    <property type="component" value="Unassembled WGS sequence"/>
</dbReference>
<feature type="compositionally biased region" description="Acidic residues" evidence="1">
    <location>
        <begin position="164"/>
        <end position="174"/>
    </location>
</feature>
<gene>
    <name evidence="2" type="ORF">B0H16DRAFT_1714104</name>
</gene>
<evidence type="ECO:0000313" key="2">
    <source>
        <dbReference type="EMBL" id="KAJ7773208.1"/>
    </source>
</evidence>
<comment type="caution">
    <text evidence="2">The sequence shown here is derived from an EMBL/GenBank/DDBJ whole genome shotgun (WGS) entry which is preliminary data.</text>
</comment>
<keyword evidence="3" id="KW-1185">Reference proteome</keyword>
<organism evidence="2 3">
    <name type="scientific">Mycena metata</name>
    <dbReference type="NCBI Taxonomy" id="1033252"/>
    <lineage>
        <taxon>Eukaryota</taxon>
        <taxon>Fungi</taxon>
        <taxon>Dikarya</taxon>
        <taxon>Basidiomycota</taxon>
        <taxon>Agaricomycotina</taxon>
        <taxon>Agaricomycetes</taxon>
        <taxon>Agaricomycetidae</taxon>
        <taxon>Agaricales</taxon>
        <taxon>Marasmiineae</taxon>
        <taxon>Mycenaceae</taxon>
        <taxon>Mycena</taxon>
    </lineage>
</organism>
<feature type="region of interest" description="Disordered" evidence="1">
    <location>
        <begin position="1"/>
        <end position="189"/>
    </location>
</feature>
<dbReference type="EMBL" id="JARKIB010000013">
    <property type="protein sequence ID" value="KAJ7773208.1"/>
    <property type="molecule type" value="Genomic_DNA"/>
</dbReference>
<name>A0AAD7JWF5_9AGAR</name>
<dbReference type="AlphaFoldDB" id="A0AAD7JWF5"/>
<accession>A0AAD7JWF5</accession>
<sequence>MSSTDVPEPAQRPPSLALPWPATPAYALTSPRPDMTSFIPPISSPLPAAEPQVFSDQFVAEPTEMAQEAEQGDSTKQGAHIQFKPTPPSAFSRVPSIPQLYDLGGPGRPLKARDSVLTQTSGFTQGSSSIYPPSTSTASGTESPPSPRSLMEPEDNNDVASYDPELDQEYDGDDCLLSPPPSRQKQLLSPPGALQAFVVRLCRNGELQKTCPAAANSHDRLFRHLPQVAAFDIYTPVLRTTSDSTTVSAYGHPPQTPRRSTSQVPGAAPDPSGRVVVVREKMYDIASAAKQAEHEMKSRGAARREEEFPGHSEVDVIDPTDVVDVPPPSAAYPFAVQASALHGMGVQDSVGAAQLADRLPPRSPWCGVGGERLAEGVAPCRSKPLSELT</sequence>
<proteinExistence type="predicted"/>